<gene>
    <name evidence="1" type="ORF">LDG_7471</name>
</gene>
<dbReference type="AlphaFoldDB" id="G9EQC4"/>
<sequence>MPVLDARPYLESAYHQELNVLDVNQDEAFPLPVSSRLSPGTIEKHAIKNNVFSQSFFVIGDDALSRAWLKQHAQRLQQMHAIGFVTNVATGKALEALNQLAKTPLQPVDVDELAHLLHVRHYPFVLDEGVVWQ</sequence>
<evidence type="ECO:0000313" key="1">
    <source>
        <dbReference type="EMBL" id="EHL30519.1"/>
    </source>
</evidence>
<evidence type="ECO:0000313" key="2">
    <source>
        <dbReference type="Proteomes" id="UP000002770"/>
    </source>
</evidence>
<dbReference type="OrthoDB" id="8560395at2"/>
<dbReference type="STRING" id="658187.LDG_7471"/>
<dbReference type="Proteomes" id="UP000002770">
    <property type="component" value="Unassembled WGS sequence"/>
</dbReference>
<evidence type="ECO:0008006" key="3">
    <source>
        <dbReference type="Google" id="ProtNLM"/>
    </source>
</evidence>
<reference evidence="1 2" key="1">
    <citation type="journal article" date="2011" name="BMC Genomics">
        <title>Insight into cross-talk between intra-amoebal pathogens.</title>
        <authorList>
            <person name="Gimenez G."/>
            <person name="Bertelli C."/>
            <person name="Moliner C."/>
            <person name="Robert C."/>
            <person name="Raoult D."/>
            <person name="Fournier P.E."/>
            <person name="Greub G."/>
        </authorList>
    </citation>
    <scope>NUCLEOTIDE SEQUENCE [LARGE SCALE GENOMIC DNA]</scope>
    <source>
        <strain evidence="1 2">LLAP12</strain>
    </source>
</reference>
<dbReference type="eggNOG" id="COG3279">
    <property type="taxonomic scope" value="Bacteria"/>
</dbReference>
<dbReference type="InterPro" id="IPR021300">
    <property type="entry name" value="Integr_conj_element_PFL4695"/>
</dbReference>
<organism evidence="1 2">
    <name type="scientific">Legionella drancourtii LLAP12</name>
    <dbReference type="NCBI Taxonomy" id="658187"/>
    <lineage>
        <taxon>Bacteria</taxon>
        <taxon>Pseudomonadati</taxon>
        <taxon>Pseudomonadota</taxon>
        <taxon>Gammaproteobacteria</taxon>
        <taxon>Legionellales</taxon>
        <taxon>Legionellaceae</taxon>
        <taxon>Legionella</taxon>
    </lineage>
</organism>
<name>G9EQC4_9GAMM</name>
<proteinExistence type="predicted"/>
<dbReference type="HOGENOM" id="CLU_1904087_0_0_6"/>
<dbReference type="InParanoid" id="G9EQC4"/>
<dbReference type="NCBIfam" id="TIGR03765">
    <property type="entry name" value="ICE_PFL_4695"/>
    <property type="match status" value="1"/>
</dbReference>
<dbReference type="EMBL" id="JH413829">
    <property type="protein sequence ID" value="EHL30519.1"/>
    <property type="molecule type" value="Genomic_DNA"/>
</dbReference>
<dbReference type="Pfam" id="PF11072">
    <property type="entry name" value="DUF2859"/>
    <property type="match status" value="1"/>
</dbReference>
<protein>
    <recommendedName>
        <fullName evidence="3">Integrating conjugative element protein</fullName>
    </recommendedName>
</protein>
<accession>G9EQC4</accession>
<keyword evidence="2" id="KW-1185">Reference proteome</keyword>